<dbReference type="SUPFAM" id="SSF103473">
    <property type="entry name" value="MFS general substrate transporter"/>
    <property type="match status" value="1"/>
</dbReference>
<feature type="transmembrane region" description="Helical" evidence="7">
    <location>
        <begin position="294"/>
        <end position="314"/>
    </location>
</feature>
<gene>
    <name evidence="9" type="ORF">FVP60_01465</name>
</gene>
<feature type="transmembrane region" description="Helical" evidence="7">
    <location>
        <begin position="320"/>
        <end position="340"/>
    </location>
</feature>
<comment type="caution">
    <text evidence="9">The sequence shown here is derived from an EMBL/GenBank/DDBJ whole genome shotgun (WGS) entry which is preliminary data.</text>
</comment>
<feature type="transmembrane region" description="Helical" evidence="7">
    <location>
        <begin position="168"/>
        <end position="195"/>
    </location>
</feature>
<dbReference type="CDD" id="cd06173">
    <property type="entry name" value="MFS_MefA_like"/>
    <property type="match status" value="1"/>
</dbReference>
<dbReference type="OrthoDB" id="145388at2"/>
<sequence length="425" mass="44933">MKRRGQRDGATPPWGSAFSRLWTAAAFSNLADGLGRTAVPLIATTLTRDPLAISAIVAVAFLPWLIFGLPAGMIVDRFDRRYIMAFANTLRGGVALVLAILASTGTLTIASLLIATLVFGLGETLFDNATNAIVPAVTPRKALDRANGFMQAAQITIDSFLAAPIAGVLFAVSLALPLWLGAVAFIVPVLLAVFLPLSAARPLVAEHEEFSGGAGATEALHYIWHTKYLRAMTLYTTVVGSSLAFAQAATFLYFLDEQQVPEAAIGFVMSGVGLGALFGSIISPRLVARFGRGAVMFWTNVACVGAMAAVGIAPNLVTAMISYAAFAACVNIWNVPWGALRQTIIPNRLFGRVLGIIRSVTWGVMPVATLLGGLVAREDLRLPLIIGAGVQLVATLAWSRVILRASDYNEPIPAPRRESVSSMAA</sequence>
<keyword evidence="6 7" id="KW-0472">Membrane</keyword>
<dbReference type="InterPro" id="IPR036259">
    <property type="entry name" value="MFS_trans_sf"/>
</dbReference>
<evidence type="ECO:0000256" key="7">
    <source>
        <dbReference type="SAM" id="Phobius"/>
    </source>
</evidence>
<evidence type="ECO:0000256" key="5">
    <source>
        <dbReference type="ARBA" id="ARBA00022989"/>
    </source>
</evidence>
<evidence type="ECO:0000256" key="2">
    <source>
        <dbReference type="ARBA" id="ARBA00022448"/>
    </source>
</evidence>
<dbReference type="InterPro" id="IPR010290">
    <property type="entry name" value="TM_effector"/>
</dbReference>
<feature type="transmembrane region" description="Helical" evidence="7">
    <location>
        <begin position="261"/>
        <end position="282"/>
    </location>
</feature>
<dbReference type="InterPro" id="IPR020846">
    <property type="entry name" value="MFS_dom"/>
</dbReference>
<feature type="transmembrane region" description="Helical" evidence="7">
    <location>
        <begin position="21"/>
        <end position="39"/>
    </location>
</feature>
<evidence type="ECO:0000256" key="1">
    <source>
        <dbReference type="ARBA" id="ARBA00004651"/>
    </source>
</evidence>
<proteinExistence type="predicted"/>
<dbReference type="InterPro" id="IPR001807">
    <property type="entry name" value="ClC"/>
</dbReference>
<dbReference type="PRINTS" id="PR00762">
    <property type="entry name" value="CLCHANNEL"/>
</dbReference>
<keyword evidence="5 7" id="KW-1133">Transmembrane helix</keyword>
<feature type="transmembrane region" description="Helical" evidence="7">
    <location>
        <begin position="382"/>
        <end position="403"/>
    </location>
</feature>
<dbReference type="PANTHER" id="PTHR23513:SF6">
    <property type="entry name" value="MAJOR FACILITATOR SUPERFAMILY ASSOCIATED DOMAIN-CONTAINING PROTEIN"/>
    <property type="match status" value="1"/>
</dbReference>
<feature type="transmembrane region" description="Helical" evidence="7">
    <location>
        <begin position="96"/>
        <end position="121"/>
    </location>
</feature>
<feature type="transmembrane region" description="Helical" evidence="7">
    <location>
        <begin position="51"/>
        <end position="75"/>
    </location>
</feature>
<comment type="subcellular location">
    <subcellularLocation>
        <location evidence="1">Cell membrane</location>
        <topology evidence="1">Multi-pass membrane protein</topology>
    </subcellularLocation>
</comment>
<evidence type="ECO:0000256" key="3">
    <source>
        <dbReference type="ARBA" id="ARBA00022475"/>
    </source>
</evidence>
<dbReference type="PANTHER" id="PTHR23513">
    <property type="entry name" value="INTEGRAL MEMBRANE EFFLUX PROTEIN-RELATED"/>
    <property type="match status" value="1"/>
</dbReference>
<keyword evidence="3" id="KW-1003">Cell membrane</keyword>
<feature type="transmembrane region" description="Helical" evidence="7">
    <location>
        <begin position="352"/>
        <end position="376"/>
    </location>
</feature>
<reference evidence="9 10" key="1">
    <citation type="submission" date="2019-08" db="EMBL/GenBank/DDBJ databases">
        <authorList>
            <person name="Dong K."/>
        </authorList>
    </citation>
    <scope>NUCLEOTIDE SEQUENCE [LARGE SCALE GENOMIC DNA]</scope>
    <source>
        <strain evidence="9 10">M4-8</strain>
    </source>
</reference>
<dbReference type="Proteomes" id="UP000321196">
    <property type="component" value="Unassembled WGS sequence"/>
</dbReference>
<dbReference type="Gene3D" id="1.20.1250.20">
    <property type="entry name" value="MFS general substrate transporter like domains"/>
    <property type="match status" value="1"/>
</dbReference>
<protein>
    <submittedName>
        <fullName evidence="9">MFS transporter</fullName>
    </submittedName>
</protein>
<evidence type="ECO:0000313" key="9">
    <source>
        <dbReference type="EMBL" id="TXK05688.1"/>
    </source>
</evidence>
<dbReference type="AlphaFoldDB" id="A0A5C8HRB7"/>
<dbReference type="Pfam" id="PF05977">
    <property type="entry name" value="MFS_3"/>
    <property type="match status" value="1"/>
</dbReference>
<feature type="transmembrane region" description="Helical" evidence="7">
    <location>
        <begin position="234"/>
        <end position="255"/>
    </location>
</feature>
<feature type="domain" description="Major facilitator superfamily (MFS) profile" evidence="8">
    <location>
        <begin position="1"/>
        <end position="406"/>
    </location>
</feature>
<evidence type="ECO:0000256" key="4">
    <source>
        <dbReference type="ARBA" id="ARBA00022692"/>
    </source>
</evidence>
<accession>A0A5C8HRB7</accession>
<name>A0A5C8HRB7_9MICO</name>
<dbReference type="PROSITE" id="PS50850">
    <property type="entry name" value="MFS"/>
    <property type="match status" value="1"/>
</dbReference>
<dbReference type="EMBL" id="VRSW01000001">
    <property type="protein sequence ID" value="TXK05688.1"/>
    <property type="molecule type" value="Genomic_DNA"/>
</dbReference>
<keyword evidence="4 7" id="KW-0812">Transmembrane</keyword>
<dbReference type="RefSeq" id="WP_147824499.1">
    <property type="nucleotide sequence ID" value="NZ_BAAARG010000001.1"/>
</dbReference>
<evidence type="ECO:0000259" key="8">
    <source>
        <dbReference type="PROSITE" id="PS50850"/>
    </source>
</evidence>
<dbReference type="GO" id="GO:0015108">
    <property type="term" value="F:chloride transmembrane transporter activity"/>
    <property type="evidence" value="ECO:0007669"/>
    <property type="project" value="InterPro"/>
</dbReference>
<evidence type="ECO:0000313" key="10">
    <source>
        <dbReference type="Proteomes" id="UP000321196"/>
    </source>
</evidence>
<keyword evidence="10" id="KW-1185">Reference proteome</keyword>
<keyword evidence="2" id="KW-0813">Transport</keyword>
<organism evidence="9 10">
    <name type="scientific">Microbacterium mitrae</name>
    <dbReference type="NCBI Taxonomy" id="664640"/>
    <lineage>
        <taxon>Bacteria</taxon>
        <taxon>Bacillati</taxon>
        <taxon>Actinomycetota</taxon>
        <taxon>Actinomycetes</taxon>
        <taxon>Micrococcales</taxon>
        <taxon>Microbacteriaceae</taxon>
        <taxon>Microbacterium</taxon>
    </lineage>
</organism>
<evidence type="ECO:0000256" key="6">
    <source>
        <dbReference type="ARBA" id="ARBA00023136"/>
    </source>
</evidence>
<dbReference type="GO" id="GO:0005886">
    <property type="term" value="C:plasma membrane"/>
    <property type="evidence" value="ECO:0007669"/>
    <property type="project" value="UniProtKB-SubCell"/>
</dbReference>